<feature type="compositionally biased region" description="Polar residues" evidence="2">
    <location>
        <begin position="136"/>
        <end position="156"/>
    </location>
</feature>
<dbReference type="InterPro" id="IPR015915">
    <property type="entry name" value="Kelch-typ_b-propeller"/>
</dbReference>
<feature type="region of interest" description="Disordered" evidence="2">
    <location>
        <begin position="15"/>
        <end position="42"/>
    </location>
</feature>
<evidence type="ECO:0000256" key="1">
    <source>
        <dbReference type="SAM" id="Coils"/>
    </source>
</evidence>
<accession>A0ABS8TI30</accession>
<comment type="caution">
    <text evidence="3">The sequence shown here is derived from an EMBL/GenBank/DDBJ whole genome shotgun (WGS) entry which is preliminary data.</text>
</comment>
<evidence type="ECO:0000313" key="4">
    <source>
        <dbReference type="Proteomes" id="UP000823775"/>
    </source>
</evidence>
<dbReference type="PANTHER" id="PTHR46034">
    <property type="match status" value="1"/>
</dbReference>
<evidence type="ECO:0000256" key="2">
    <source>
        <dbReference type="SAM" id="MobiDB-lite"/>
    </source>
</evidence>
<sequence length="418" mass="47455">MLRWRPYNPAFLRSITRGSPENDKIAENGSFEPQDWENKSSGGYCQDALDEKEFIYMKLKQLALERERLRPPQMGMREKQSMQGRVTIMIPGENKSSGGYCQDALDEKEFIYMKLKQLALERERRWPPQTGHCRESTNAWMSNNNDESTNAGISNNNDVLPAEAFLEPQDLENKSSGPPGEEKNEEGAYDSADDPSFITQLLMKELKAFREEQTSKISGMEKKLANTEEEIKLLKSRCSMLESTNPSRTHDGENVIELDDIVNNESIILAGGYDGDSWLSAWTHTRLQMMFKVTGLPVLFDRLNCKFEWRTLFESYNLADNKWTAHPRLNKRNGNLSGATLKDKIFAIGGGNGIGKLSEVEMYDPQVVHMDSLHDPCGKRLILFLAYISMRFALAAAELNGAQVLVDMMEPLFSVSYC</sequence>
<protein>
    <submittedName>
        <fullName evidence="3">Uncharacterized protein</fullName>
    </submittedName>
</protein>
<dbReference type="Pfam" id="PF01344">
    <property type="entry name" value="Kelch_1"/>
    <property type="match status" value="1"/>
</dbReference>
<keyword evidence="1" id="KW-0175">Coiled coil</keyword>
<dbReference type="EMBL" id="JACEIK010001540">
    <property type="protein sequence ID" value="MCD7470214.1"/>
    <property type="molecule type" value="Genomic_DNA"/>
</dbReference>
<proteinExistence type="predicted"/>
<name>A0ABS8TI30_DATST</name>
<gene>
    <name evidence="3" type="ORF">HAX54_009928</name>
</gene>
<dbReference type="PANTHER" id="PTHR46034:SF7">
    <property type="entry name" value="INFLUENZA VIRUS NS1A-BINDING PROTEIN"/>
    <property type="match status" value="1"/>
</dbReference>
<dbReference type="InterPro" id="IPR044832">
    <property type="entry name" value="NRP-like"/>
</dbReference>
<dbReference type="SUPFAM" id="SSF117281">
    <property type="entry name" value="Kelch motif"/>
    <property type="match status" value="1"/>
</dbReference>
<feature type="region of interest" description="Disordered" evidence="2">
    <location>
        <begin position="126"/>
        <end position="156"/>
    </location>
</feature>
<feature type="coiled-coil region" evidence="1">
    <location>
        <begin position="210"/>
        <end position="244"/>
    </location>
</feature>
<reference evidence="3 4" key="1">
    <citation type="journal article" date="2021" name="BMC Genomics">
        <title>Datura genome reveals duplications of psychoactive alkaloid biosynthetic genes and high mutation rate following tissue culture.</title>
        <authorList>
            <person name="Rajewski A."/>
            <person name="Carter-House D."/>
            <person name="Stajich J."/>
            <person name="Litt A."/>
        </authorList>
    </citation>
    <scope>NUCLEOTIDE SEQUENCE [LARGE SCALE GENOMIC DNA]</scope>
    <source>
        <strain evidence="3">AR-01</strain>
    </source>
</reference>
<organism evidence="3 4">
    <name type="scientific">Datura stramonium</name>
    <name type="common">Jimsonweed</name>
    <name type="synonym">Common thornapple</name>
    <dbReference type="NCBI Taxonomy" id="4076"/>
    <lineage>
        <taxon>Eukaryota</taxon>
        <taxon>Viridiplantae</taxon>
        <taxon>Streptophyta</taxon>
        <taxon>Embryophyta</taxon>
        <taxon>Tracheophyta</taxon>
        <taxon>Spermatophyta</taxon>
        <taxon>Magnoliopsida</taxon>
        <taxon>eudicotyledons</taxon>
        <taxon>Gunneridae</taxon>
        <taxon>Pentapetalae</taxon>
        <taxon>asterids</taxon>
        <taxon>lamiids</taxon>
        <taxon>Solanales</taxon>
        <taxon>Solanaceae</taxon>
        <taxon>Solanoideae</taxon>
        <taxon>Datureae</taxon>
        <taxon>Datura</taxon>
    </lineage>
</organism>
<keyword evidence="4" id="KW-1185">Reference proteome</keyword>
<dbReference type="Gene3D" id="2.120.10.80">
    <property type="entry name" value="Kelch-type beta propeller"/>
    <property type="match status" value="1"/>
</dbReference>
<dbReference type="InterPro" id="IPR006652">
    <property type="entry name" value="Kelch_1"/>
</dbReference>
<feature type="region of interest" description="Disordered" evidence="2">
    <location>
        <begin position="170"/>
        <end position="193"/>
    </location>
</feature>
<evidence type="ECO:0000313" key="3">
    <source>
        <dbReference type="EMBL" id="MCD7470214.1"/>
    </source>
</evidence>
<dbReference type="Proteomes" id="UP000823775">
    <property type="component" value="Unassembled WGS sequence"/>
</dbReference>